<organism evidence="9 10">
    <name type="scientific">Candidatus Cellulosilyticum pullistercoris</name>
    <dbReference type="NCBI Taxonomy" id="2838521"/>
    <lineage>
        <taxon>Bacteria</taxon>
        <taxon>Bacillati</taxon>
        <taxon>Bacillota</taxon>
        <taxon>Clostridia</taxon>
        <taxon>Lachnospirales</taxon>
        <taxon>Cellulosilyticaceae</taxon>
        <taxon>Cellulosilyticum</taxon>
    </lineage>
</organism>
<dbReference type="InterPro" id="IPR003395">
    <property type="entry name" value="RecF/RecN/SMC_N"/>
</dbReference>
<dbReference type="InterPro" id="IPR036277">
    <property type="entry name" value="SMC_hinge_sf"/>
</dbReference>
<dbReference type="Gene3D" id="3.30.70.1620">
    <property type="match status" value="1"/>
</dbReference>
<dbReference type="SUPFAM" id="SSF75553">
    <property type="entry name" value="Smc hinge domain"/>
    <property type="match status" value="1"/>
</dbReference>
<dbReference type="EMBL" id="JAHLFQ010000235">
    <property type="protein sequence ID" value="MBU3805055.1"/>
    <property type="molecule type" value="Genomic_DNA"/>
</dbReference>
<dbReference type="InterPro" id="IPR011890">
    <property type="entry name" value="SMC_prok"/>
</dbReference>
<dbReference type="FunFam" id="3.40.50.300:FF:000901">
    <property type="entry name" value="Chromosome partition protein Smc"/>
    <property type="match status" value="1"/>
</dbReference>
<dbReference type="Gene3D" id="3.40.50.300">
    <property type="entry name" value="P-loop containing nucleotide triphosphate hydrolases"/>
    <property type="match status" value="1"/>
</dbReference>
<evidence type="ECO:0000256" key="4">
    <source>
        <dbReference type="ARBA" id="ARBA00022840"/>
    </source>
</evidence>
<dbReference type="Gene3D" id="1.20.1060.20">
    <property type="match status" value="1"/>
</dbReference>
<name>A0A9E2NM83_9FIRM</name>
<dbReference type="GO" id="GO:0003677">
    <property type="term" value="F:DNA binding"/>
    <property type="evidence" value="ECO:0007669"/>
    <property type="project" value="UniProtKB-KW"/>
</dbReference>
<dbReference type="GO" id="GO:0005694">
    <property type="term" value="C:chromosome"/>
    <property type="evidence" value="ECO:0007669"/>
    <property type="project" value="InterPro"/>
</dbReference>
<dbReference type="InterPro" id="IPR010935">
    <property type="entry name" value="SMC_hinge"/>
</dbReference>
<keyword evidence="4" id="KW-0067">ATP-binding</keyword>
<dbReference type="NCBIfam" id="TIGR02168">
    <property type="entry name" value="SMC_prok_B"/>
    <property type="match status" value="1"/>
</dbReference>
<dbReference type="Proteomes" id="UP000824229">
    <property type="component" value="Unassembled WGS sequence"/>
</dbReference>
<gene>
    <name evidence="9" type="primary">smc</name>
    <name evidence="9" type="ORF">H9872_09915</name>
</gene>
<dbReference type="PANTHER" id="PTHR43977">
    <property type="entry name" value="STRUCTURAL MAINTENANCE OF CHROMOSOMES PROTEIN 3"/>
    <property type="match status" value="1"/>
</dbReference>
<dbReference type="Pfam" id="PF02463">
    <property type="entry name" value="SMC_N"/>
    <property type="match status" value="1"/>
</dbReference>
<dbReference type="GO" id="GO:0016887">
    <property type="term" value="F:ATP hydrolysis activity"/>
    <property type="evidence" value="ECO:0007669"/>
    <property type="project" value="InterPro"/>
</dbReference>
<evidence type="ECO:0000259" key="8">
    <source>
        <dbReference type="SMART" id="SM00968"/>
    </source>
</evidence>
<dbReference type="GO" id="GO:0005524">
    <property type="term" value="F:ATP binding"/>
    <property type="evidence" value="ECO:0007669"/>
    <property type="project" value="UniProtKB-KW"/>
</dbReference>
<reference evidence="9" key="2">
    <citation type="submission" date="2021-04" db="EMBL/GenBank/DDBJ databases">
        <authorList>
            <person name="Gilroy R."/>
        </authorList>
    </citation>
    <scope>NUCLEOTIDE SEQUENCE</scope>
    <source>
        <strain evidence="9">B5-657</strain>
    </source>
</reference>
<evidence type="ECO:0000256" key="5">
    <source>
        <dbReference type="ARBA" id="ARBA00023054"/>
    </source>
</evidence>
<evidence type="ECO:0000256" key="2">
    <source>
        <dbReference type="ARBA" id="ARBA00022490"/>
    </source>
</evidence>
<dbReference type="GO" id="GO:0030261">
    <property type="term" value="P:chromosome condensation"/>
    <property type="evidence" value="ECO:0007669"/>
    <property type="project" value="InterPro"/>
</dbReference>
<sequence>QKEQASDHQTKQEKLSFLETKRTALEIEKASKETIIRQEEEKIEVLAKALEELLSQIDASKMAFHQKMREIDLFEADIQKNDGVEAQLDFRKEQIKEQIARLNSDIQHQEVSIKLLQKQQGTAKEKLQVLKAQVEEMKLKKERLQEEKTALEKRLSGINQNMVQIERQLKWLNHIKEENEGYYSSVKQVLNVVKSNKAQWQGIVGVVGELLEVPKAYEIAIVTALGGAIQNIVTASEKDAKQMISVMKQRGISRVTFLPLDTVRPGSRINEKGLEQENGFLGFASDLVDFDEVYTPIITSLLGRIIVVDHMENASRIAKAYGYRYKLVTLEGEVFNSGGSLSGGSMKNQSNNIFSRARELKEMTEKLEALRVEQKQGEKNLEDVTRSLTTLITSYEEATTIWTRLNDEEKNYGLEIEKNTHALKLTKANQLQLINERNNIDESIDQIKQGKDEAEKKLNELRENLASDENVITELEQNLTASRGQREKLEKQLTEKRIGLSSTIQNMNFMIDQIKELEEAINNHDTKSAQLSETVEKYEAEITSLKSETQKIADQIKEDGRKIEKAQEERKVFDEKKKVLENSETKLIEQSVKLAEKMDLLKEEKYRLENKKENSNLQKQNWGHSMWEQYELTYTHALSYKKEDIPISDLKKQSVELRGRIKQIGNVNVNAIEEYNEIKTRYEFLMSQKADIEKAEQTLVEMIDKLMEEMKAIFRVQFAIIAQNFTEVFKELFGGGEAYLELVDEENILESGIEIIAKPPGKKLQNMTLLSGGERTLTAISLIFGILKLKPSPFCVLDEIEAALDDANVIRFANYLEKLSDETQFIVITHRKGTMERAHTLYGVTMQERGVSTVLSIQLGEVDQYMDKKKSS</sequence>
<feature type="coiled-coil region" evidence="7">
    <location>
        <begin position="360"/>
        <end position="387"/>
    </location>
</feature>
<proteinExistence type="predicted"/>
<keyword evidence="6" id="KW-0238">DNA-binding</keyword>
<dbReference type="SMART" id="SM00968">
    <property type="entry name" value="SMC_hinge"/>
    <property type="match status" value="1"/>
</dbReference>
<evidence type="ECO:0000313" key="9">
    <source>
        <dbReference type="EMBL" id="MBU3805055.1"/>
    </source>
</evidence>
<dbReference type="SUPFAM" id="SSF52540">
    <property type="entry name" value="P-loop containing nucleoside triphosphate hydrolases"/>
    <property type="match status" value="1"/>
</dbReference>
<protein>
    <submittedName>
        <fullName evidence="9">Chromosome segregation protein SMC</fullName>
    </submittedName>
</protein>
<accession>A0A9E2NM83</accession>
<evidence type="ECO:0000256" key="1">
    <source>
        <dbReference type="ARBA" id="ARBA00004496"/>
    </source>
</evidence>
<reference evidence="9" key="1">
    <citation type="journal article" date="2021" name="PeerJ">
        <title>Extensive microbial diversity within the chicken gut microbiome revealed by metagenomics and culture.</title>
        <authorList>
            <person name="Gilroy R."/>
            <person name="Ravi A."/>
            <person name="Getino M."/>
            <person name="Pursley I."/>
            <person name="Horton D.L."/>
            <person name="Alikhan N.F."/>
            <person name="Baker D."/>
            <person name="Gharbi K."/>
            <person name="Hall N."/>
            <person name="Watson M."/>
            <person name="Adriaenssens E.M."/>
            <person name="Foster-Nyarko E."/>
            <person name="Jarju S."/>
            <person name="Secka A."/>
            <person name="Antonio M."/>
            <person name="Oren A."/>
            <person name="Chaudhuri R.R."/>
            <person name="La Ragione R."/>
            <person name="Hildebrand F."/>
            <person name="Pallen M.J."/>
        </authorList>
    </citation>
    <scope>NUCLEOTIDE SEQUENCE</scope>
    <source>
        <strain evidence="9">B5-657</strain>
    </source>
</reference>
<keyword evidence="3" id="KW-0547">Nucleotide-binding</keyword>
<feature type="coiled-coil region" evidence="7">
    <location>
        <begin position="685"/>
        <end position="712"/>
    </location>
</feature>
<dbReference type="CDD" id="cd03278">
    <property type="entry name" value="ABC_SMC_barmotin"/>
    <property type="match status" value="1"/>
</dbReference>
<feature type="coiled-coil region" evidence="7">
    <location>
        <begin position="437"/>
        <end position="618"/>
    </location>
</feature>
<dbReference type="GO" id="GO:0007062">
    <property type="term" value="P:sister chromatid cohesion"/>
    <property type="evidence" value="ECO:0007669"/>
    <property type="project" value="InterPro"/>
</dbReference>
<dbReference type="PIRSF" id="PIRSF005719">
    <property type="entry name" value="SMC"/>
    <property type="match status" value="1"/>
</dbReference>
<dbReference type="InterPro" id="IPR027417">
    <property type="entry name" value="P-loop_NTPase"/>
</dbReference>
<evidence type="ECO:0000256" key="3">
    <source>
        <dbReference type="ARBA" id="ARBA00022741"/>
    </source>
</evidence>
<comment type="subcellular location">
    <subcellularLocation>
        <location evidence="1">Cytoplasm</location>
    </subcellularLocation>
</comment>
<dbReference type="GO" id="GO:0005737">
    <property type="term" value="C:cytoplasm"/>
    <property type="evidence" value="ECO:0007669"/>
    <property type="project" value="UniProtKB-SubCell"/>
</dbReference>
<comment type="caution">
    <text evidence="9">The sequence shown here is derived from an EMBL/GenBank/DDBJ whole genome shotgun (WGS) entry which is preliminary data.</text>
</comment>
<evidence type="ECO:0000256" key="6">
    <source>
        <dbReference type="ARBA" id="ARBA00023125"/>
    </source>
</evidence>
<feature type="coiled-coil region" evidence="7">
    <location>
        <begin position="92"/>
        <end position="168"/>
    </location>
</feature>
<feature type="coiled-coil region" evidence="7">
    <location>
        <begin position="8"/>
        <end position="56"/>
    </location>
</feature>
<evidence type="ECO:0000256" key="7">
    <source>
        <dbReference type="SAM" id="Coils"/>
    </source>
</evidence>
<feature type="non-terminal residue" evidence="9">
    <location>
        <position position="1"/>
    </location>
</feature>
<keyword evidence="5 7" id="KW-0175">Coiled coil</keyword>
<feature type="domain" description="SMC hinge" evidence="8">
    <location>
        <begin position="201"/>
        <end position="318"/>
    </location>
</feature>
<dbReference type="Pfam" id="PF06470">
    <property type="entry name" value="SMC_hinge"/>
    <property type="match status" value="1"/>
</dbReference>
<keyword evidence="2" id="KW-0963">Cytoplasm</keyword>
<dbReference type="Gene3D" id="6.10.140.1720">
    <property type="match status" value="1"/>
</dbReference>
<evidence type="ECO:0000313" key="10">
    <source>
        <dbReference type="Proteomes" id="UP000824229"/>
    </source>
</evidence>
<dbReference type="AlphaFoldDB" id="A0A9E2NM83"/>
<dbReference type="InterPro" id="IPR024704">
    <property type="entry name" value="SMC"/>
</dbReference>